<accession>A0A6M3JJG8</accession>
<sequence>MPISSRNPFEKIIDLYTTTCPVCKAVDSFLICQAKIQTVYENDHLTNIGWYCKECGVILFEIPDKYATRLEAVQKAIKGE</sequence>
<name>A0A6M3JJG8_9ZZZZ</name>
<evidence type="ECO:0000313" key="1">
    <source>
        <dbReference type="EMBL" id="QJA69986.1"/>
    </source>
</evidence>
<organism evidence="1">
    <name type="scientific">viral metagenome</name>
    <dbReference type="NCBI Taxonomy" id="1070528"/>
    <lineage>
        <taxon>unclassified sequences</taxon>
        <taxon>metagenomes</taxon>
        <taxon>organismal metagenomes</taxon>
    </lineage>
</organism>
<reference evidence="1" key="1">
    <citation type="submission" date="2020-03" db="EMBL/GenBank/DDBJ databases">
        <title>The deep terrestrial virosphere.</title>
        <authorList>
            <person name="Holmfeldt K."/>
            <person name="Nilsson E."/>
            <person name="Simone D."/>
            <person name="Lopez-Fernandez M."/>
            <person name="Wu X."/>
            <person name="de Brujin I."/>
            <person name="Lundin D."/>
            <person name="Andersson A."/>
            <person name="Bertilsson S."/>
            <person name="Dopson M."/>
        </authorList>
    </citation>
    <scope>NUCLEOTIDE SEQUENCE</scope>
    <source>
        <strain evidence="1">MM415A04091</strain>
    </source>
</reference>
<dbReference type="AlphaFoldDB" id="A0A6M3JJG8"/>
<gene>
    <name evidence="1" type="ORF">MM415A04091_0003</name>
</gene>
<protein>
    <submittedName>
        <fullName evidence="1">Uncharacterized protein</fullName>
    </submittedName>
</protein>
<proteinExistence type="predicted"/>
<dbReference type="EMBL" id="MT141754">
    <property type="protein sequence ID" value="QJA69986.1"/>
    <property type="molecule type" value="Genomic_DNA"/>
</dbReference>